<gene>
    <name evidence="2" type="ORF">GGX14DRAFT_572855</name>
</gene>
<feature type="compositionally biased region" description="Low complexity" evidence="1">
    <location>
        <begin position="181"/>
        <end position="199"/>
    </location>
</feature>
<reference evidence="2" key="1">
    <citation type="submission" date="2023-03" db="EMBL/GenBank/DDBJ databases">
        <title>Massive genome expansion in bonnet fungi (Mycena s.s.) driven by repeated elements and novel gene families across ecological guilds.</title>
        <authorList>
            <consortium name="Lawrence Berkeley National Laboratory"/>
            <person name="Harder C.B."/>
            <person name="Miyauchi S."/>
            <person name="Viragh M."/>
            <person name="Kuo A."/>
            <person name="Thoen E."/>
            <person name="Andreopoulos B."/>
            <person name="Lu D."/>
            <person name="Skrede I."/>
            <person name="Drula E."/>
            <person name="Henrissat B."/>
            <person name="Morin E."/>
            <person name="Kohler A."/>
            <person name="Barry K."/>
            <person name="LaButti K."/>
            <person name="Morin E."/>
            <person name="Salamov A."/>
            <person name="Lipzen A."/>
            <person name="Mereny Z."/>
            <person name="Hegedus B."/>
            <person name="Baldrian P."/>
            <person name="Stursova M."/>
            <person name="Weitz H."/>
            <person name="Taylor A."/>
            <person name="Grigoriev I.V."/>
            <person name="Nagy L.G."/>
            <person name="Martin F."/>
            <person name="Kauserud H."/>
        </authorList>
    </citation>
    <scope>NUCLEOTIDE SEQUENCE</scope>
    <source>
        <strain evidence="2">9144</strain>
    </source>
</reference>
<comment type="caution">
    <text evidence="2">The sequence shown here is derived from an EMBL/GenBank/DDBJ whole genome shotgun (WGS) entry which is preliminary data.</text>
</comment>
<dbReference type="AlphaFoldDB" id="A0AAD6V4A7"/>
<dbReference type="EMBL" id="JARJCW010000068">
    <property type="protein sequence ID" value="KAJ7199475.1"/>
    <property type="molecule type" value="Genomic_DNA"/>
</dbReference>
<feature type="compositionally biased region" description="Polar residues" evidence="1">
    <location>
        <begin position="515"/>
        <end position="525"/>
    </location>
</feature>
<evidence type="ECO:0000313" key="2">
    <source>
        <dbReference type="EMBL" id="KAJ7199475.1"/>
    </source>
</evidence>
<sequence>MGRTLDQFCITHFTEVKYKELYSRRKQTLRTIRYKGGIWAPTIKKIQITVYYRDPSNPSQGVGTQLDVTPGTTDVTTNQGAVVAMLEMLTRRFMGEEAFKRIYPNQGDFKIDWAKFYAEDTWLYVRASVVDHYILVARVHATSAPTPPGPSPATAAKSTLRRCASTLPVDRLGAGAARSESTPTPTPLRGRPGPGALSPTAARYPPHPPASSAARFRCPPPATGCFPVLQVTTCHFLLVVGQTSDSDSVSVDLPHDPDLNLQRMRRGGRGGVWVLWFFESRDTLAAEPEALQQHFTPLLLLFVCAPFRYASTLASPHHYPGSQLPGVLAGVAGRTALCAAGVAAVLRVHTGAAMRARWRVGTREGIQGLCLWGRRRRTSTRRTQPPPAAILHRRDHSLAPLLKVNNPCWPTAQKRVVVDHRGYLLARIPYLYLGNPLAHRCFGSSRLARNLKTATTTLGNWSRNHVPHFYLFFTRRLHRSAPPGPGAPTGQHAKTHPSCKTRRPLPASGRRLSPVKSTRSSTAGDSDSLLIPPCRSSAARAARARLAVFLWSKPHRPRHGMCRKAPTRPRQMPVQQRFDTCFGHCVHENTMAGVVRWSGRPTMLSAVEGSCTLCATFTLLQTRSVVATAGARNAPVWTRLKRLDATLHGDPSPGELRNREAHWLNFIPRSRYTINVDFLSAHHGKASCADAAIAKLGQNKSYVVVACLDARFLCRLRLFFPKHRHHYR</sequence>
<protein>
    <submittedName>
        <fullName evidence="2">Uncharacterized protein</fullName>
    </submittedName>
</protein>
<keyword evidence="3" id="KW-1185">Reference proteome</keyword>
<evidence type="ECO:0000313" key="3">
    <source>
        <dbReference type="Proteomes" id="UP001219525"/>
    </source>
</evidence>
<feature type="region of interest" description="Disordered" evidence="1">
    <location>
        <begin position="171"/>
        <end position="213"/>
    </location>
</feature>
<proteinExistence type="predicted"/>
<organism evidence="2 3">
    <name type="scientific">Mycena pura</name>
    <dbReference type="NCBI Taxonomy" id="153505"/>
    <lineage>
        <taxon>Eukaryota</taxon>
        <taxon>Fungi</taxon>
        <taxon>Dikarya</taxon>
        <taxon>Basidiomycota</taxon>
        <taxon>Agaricomycotina</taxon>
        <taxon>Agaricomycetes</taxon>
        <taxon>Agaricomycetidae</taxon>
        <taxon>Agaricales</taxon>
        <taxon>Marasmiineae</taxon>
        <taxon>Mycenaceae</taxon>
        <taxon>Mycena</taxon>
    </lineage>
</organism>
<evidence type="ECO:0000256" key="1">
    <source>
        <dbReference type="SAM" id="MobiDB-lite"/>
    </source>
</evidence>
<feature type="region of interest" description="Disordered" evidence="1">
    <location>
        <begin position="480"/>
        <end position="529"/>
    </location>
</feature>
<dbReference type="Proteomes" id="UP001219525">
    <property type="component" value="Unassembled WGS sequence"/>
</dbReference>
<accession>A0AAD6V4A7</accession>
<feature type="compositionally biased region" description="Basic residues" evidence="1">
    <location>
        <begin position="493"/>
        <end position="503"/>
    </location>
</feature>
<name>A0AAD6V4A7_9AGAR</name>